<dbReference type="EMBL" id="JAGSOV010000108">
    <property type="protein sequence ID" value="MCO1661110.1"/>
    <property type="molecule type" value="Genomic_DNA"/>
</dbReference>
<evidence type="ECO:0000313" key="2">
    <source>
        <dbReference type="EMBL" id="MCO1661110.1"/>
    </source>
</evidence>
<dbReference type="Proteomes" id="UP001165283">
    <property type="component" value="Unassembled WGS sequence"/>
</dbReference>
<proteinExistence type="predicted"/>
<evidence type="ECO:0008006" key="4">
    <source>
        <dbReference type="Google" id="ProtNLM"/>
    </source>
</evidence>
<dbReference type="RefSeq" id="WP_252446621.1">
    <property type="nucleotide sequence ID" value="NZ_JAGSOV010000108.1"/>
</dbReference>
<keyword evidence="3" id="KW-1185">Reference proteome</keyword>
<organism evidence="2 3">
    <name type="scientific">Pseudonocardia humida</name>
    <dbReference type="NCBI Taxonomy" id="2800819"/>
    <lineage>
        <taxon>Bacteria</taxon>
        <taxon>Bacillati</taxon>
        <taxon>Actinomycetota</taxon>
        <taxon>Actinomycetes</taxon>
        <taxon>Pseudonocardiales</taxon>
        <taxon>Pseudonocardiaceae</taxon>
        <taxon>Pseudonocardia</taxon>
    </lineage>
</organism>
<gene>
    <name evidence="2" type="ORF">KDL28_39300</name>
</gene>
<sequence>MASFGVVVRADSQGAGYGVGRCVAAGIFSCGGPEPSVAVLWTAQDATVLDAVAFDPGHEVHRYRIEVRDAGAGQPVVGGSARPVPPGRPSSEVALG</sequence>
<accession>A0ABT1ADH5</accession>
<name>A0ABT1ADH5_9PSEU</name>
<comment type="caution">
    <text evidence="2">The sequence shown here is derived from an EMBL/GenBank/DDBJ whole genome shotgun (WGS) entry which is preliminary data.</text>
</comment>
<protein>
    <recommendedName>
        <fullName evidence="4">Ig-like domain-containing protein</fullName>
    </recommendedName>
</protein>
<feature type="region of interest" description="Disordered" evidence="1">
    <location>
        <begin position="73"/>
        <end position="96"/>
    </location>
</feature>
<evidence type="ECO:0000313" key="3">
    <source>
        <dbReference type="Proteomes" id="UP001165283"/>
    </source>
</evidence>
<reference evidence="2" key="1">
    <citation type="submission" date="2021-04" db="EMBL/GenBank/DDBJ databases">
        <title>Pseudonocardia sp. nov., isolated from sandy soil of mangrove forest.</title>
        <authorList>
            <person name="Zan Z."/>
            <person name="Huang R."/>
            <person name="Liu W."/>
        </authorList>
    </citation>
    <scope>NUCLEOTIDE SEQUENCE</scope>
    <source>
        <strain evidence="2">S2-4</strain>
    </source>
</reference>
<evidence type="ECO:0000256" key="1">
    <source>
        <dbReference type="SAM" id="MobiDB-lite"/>
    </source>
</evidence>